<dbReference type="SUPFAM" id="SSF46785">
    <property type="entry name" value="Winged helix' DNA-binding domain"/>
    <property type="match status" value="1"/>
</dbReference>
<dbReference type="EMBL" id="JAANOU010000001">
    <property type="protein sequence ID" value="NIH77929.1"/>
    <property type="molecule type" value="Genomic_DNA"/>
</dbReference>
<dbReference type="Gene3D" id="1.10.10.10">
    <property type="entry name" value="Winged helix-like DNA-binding domain superfamily/Winged helix DNA-binding domain"/>
    <property type="match status" value="1"/>
</dbReference>
<keyword evidence="2 5" id="KW-0238">DNA-binding</keyword>
<dbReference type="PRINTS" id="PR00598">
    <property type="entry name" value="HTHMARR"/>
</dbReference>
<evidence type="ECO:0000256" key="2">
    <source>
        <dbReference type="ARBA" id="ARBA00023125"/>
    </source>
</evidence>
<dbReference type="RefSeq" id="WP_167110200.1">
    <property type="nucleotide sequence ID" value="NZ_JAANOU010000001.1"/>
</dbReference>
<dbReference type="PANTHER" id="PTHR39515:SF2">
    <property type="entry name" value="HTH-TYPE TRANSCRIPTIONAL REGULATOR RV0880"/>
    <property type="match status" value="1"/>
</dbReference>
<evidence type="ECO:0000313" key="5">
    <source>
        <dbReference type="EMBL" id="NIH77929.1"/>
    </source>
</evidence>
<dbReference type="SMART" id="SM00347">
    <property type="entry name" value="HTH_MARR"/>
    <property type="match status" value="1"/>
</dbReference>
<evidence type="ECO:0000313" key="6">
    <source>
        <dbReference type="Proteomes" id="UP000754495"/>
    </source>
</evidence>
<name>A0ABX0SLR8_9PSEU</name>
<dbReference type="PROSITE" id="PS50995">
    <property type="entry name" value="HTH_MARR_2"/>
    <property type="match status" value="1"/>
</dbReference>
<dbReference type="Proteomes" id="UP000754495">
    <property type="component" value="Unassembled WGS sequence"/>
</dbReference>
<dbReference type="InterPro" id="IPR036388">
    <property type="entry name" value="WH-like_DNA-bd_sf"/>
</dbReference>
<evidence type="ECO:0000256" key="3">
    <source>
        <dbReference type="ARBA" id="ARBA00023163"/>
    </source>
</evidence>
<comment type="caution">
    <text evidence="5">The sequence shown here is derived from an EMBL/GenBank/DDBJ whole genome shotgun (WGS) entry which is preliminary data.</text>
</comment>
<protein>
    <submittedName>
        <fullName evidence="5">DNA-binding MarR family transcriptional regulator</fullName>
    </submittedName>
</protein>
<accession>A0ABX0SLR8</accession>
<dbReference type="InterPro" id="IPR023187">
    <property type="entry name" value="Tscrpt_reg_MarR-type_CS"/>
</dbReference>
<dbReference type="PROSITE" id="PS01117">
    <property type="entry name" value="HTH_MARR_1"/>
    <property type="match status" value="1"/>
</dbReference>
<keyword evidence="3" id="KW-0804">Transcription</keyword>
<keyword evidence="6" id="KW-1185">Reference proteome</keyword>
<sequence>MGDREEKAVQLMRALRAAGQLQHAWITQSWQREHDGLHPAAAMLLSELHVHGESRPSELAKRKMVDISVISRQIAQLAAAGLIVRRPAPEDGRASLISLSETGLAELERWRELHVDFIQRALADWTDDEVEALTDRLTVMNQGLREALGHAPDSCPSAPAEKRK</sequence>
<gene>
    <name evidence="5" type="ORF">FHX46_000459</name>
</gene>
<keyword evidence="1" id="KW-0805">Transcription regulation</keyword>
<evidence type="ECO:0000259" key="4">
    <source>
        <dbReference type="PROSITE" id="PS50995"/>
    </source>
</evidence>
<dbReference type="GO" id="GO:0003677">
    <property type="term" value="F:DNA binding"/>
    <property type="evidence" value="ECO:0007669"/>
    <property type="project" value="UniProtKB-KW"/>
</dbReference>
<dbReference type="PANTHER" id="PTHR39515">
    <property type="entry name" value="CONSERVED PROTEIN"/>
    <property type="match status" value="1"/>
</dbReference>
<organism evidence="5 6">
    <name type="scientific">Amycolatopsis viridis</name>
    <dbReference type="NCBI Taxonomy" id="185678"/>
    <lineage>
        <taxon>Bacteria</taxon>
        <taxon>Bacillati</taxon>
        <taxon>Actinomycetota</taxon>
        <taxon>Actinomycetes</taxon>
        <taxon>Pseudonocardiales</taxon>
        <taxon>Pseudonocardiaceae</taxon>
        <taxon>Amycolatopsis</taxon>
    </lineage>
</organism>
<dbReference type="InterPro" id="IPR052526">
    <property type="entry name" value="HTH-type_Bedaq_tolerance"/>
</dbReference>
<dbReference type="Pfam" id="PF01047">
    <property type="entry name" value="MarR"/>
    <property type="match status" value="1"/>
</dbReference>
<evidence type="ECO:0000256" key="1">
    <source>
        <dbReference type="ARBA" id="ARBA00023015"/>
    </source>
</evidence>
<reference evidence="5 6" key="1">
    <citation type="submission" date="2020-03" db="EMBL/GenBank/DDBJ databases">
        <title>Sequencing the genomes of 1000 actinobacteria strains.</title>
        <authorList>
            <person name="Klenk H.-P."/>
        </authorList>
    </citation>
    <scope>NUCLEOTIDE SEQUENCE [LARGE SCALE GENOMIC DNA]</scope>
    <source>
        <strain evidence="5 6">DSM 45668</strain>
    </source>
</reference>
<feature type="domain" description="HTH marR-type" evidence="4">
    <location>
        <begin position="8"/>
        <end position="142"/>
    </location>
</feature>
<dbReference type="InterPro" id="IPR036390">
    <property type="entry name" value="WH_DNA-bd_sf"/>
</dbReference>
<dbReference type="InterPro" id="IPR000835">
    <property type="entry name" value="HTH_MarR-typ"/>
</dbReference>
<proteinExistence type="predicted"/>